<evidence type="ECO:0000256" key="1">
    <source>
        <dbReference type="SAM" id="MobiDB-lite"/>
    </source>
</evidence>
<dbReference type="AlphaFoldDB" id="A0A8J3QHC9"/>
<evidence type="ECO:0000313" key="2">
    <source>
        <dbReference type="EMBL" id="GIH10908.1"/>
    </source>
</evidence>
<organism evidence="2 3">
    <name type="scientific">Rhizocola hellebori</name>
    <dbReference type="NCBI Taxonomy" id="1392758"/>
    <lineage>
        <taxon>Bacteria</taxon>
        <taxon>Bacillati</taxon>
        <taxon>Actinomycetota</taxon>
        <taxon>Actinomycetes</taxon>
        <taxon>Micromonosporales</taxon>
        <taxon>Micromonosporaceae</taxon>
        <taxon>Rhizocola</taxon>
    </lineage>
</organism>
<evidence type="ECO:0000313" key="3">
    <source>
        <dbReference type="Proteomes" id="UP000612899"/>
    </source>
</evidence>
<comment type="caution">
    <text evidence="2">The sequence shown here is derived from an EMBL/GenBank/DDBJ whole genome shotgun (WGS) entry which is preliminary data.</text>
</comment>
<dbReference type="EMBL" id="BONY01000111">
    <property type="protein sequence ID" value="GIH10908.1"/>
    <property type="molecule type" value="Genomic_DNA"/>
</dbReference>
<name>A0A8J3QHC9_9ACTN</name>
<dbReference type="RefSeq" id="WP_203914630.1">
    <property type="nucleotide sequence ID" value="NZ_BONY01000111.1"/>
</dbReference>
<proteinExistence type="predicted"/>
<feature type="region of interest" description="Disordered" evidence="1">
    <location>
        <begin position="1"/>
        <end position="28"/>
    </location>
</feature>
<reference evidence="2" key="1">
    <citation type="submission" date="2021-01" db="EMBL/GenBank/DDBJ databases">
        <title>Whole genome shotgun sequence of Rhizocola hellebori NBRC 109834.</title>
        <authorList>
            <person name="Komaki H."/>
            <person name="Tamura T."/>
        </authorList>
    </citation>
    <scope>NUCLEOTIDE SEQUENCE</scope>
    <source>
        <strain evidence="2">NBRC 109834</strain>
    </source>
</reference>
<dbReference type="Proteomes" id="UP000612899">
    <property type="component" value="Unassembled WGS sequence"/>
</dbReference>
<keyword evidence="3" id="KW-1185">Reference proteome</keyword>
<accession>A0A8J3QHC9</accession>
<protein>
    <submittedName>
        <fullName evidence="2">Uncharacterized protein</fullName>
    </submittedName>
</protein>
<gene>
    <name evidence="2" type="ORF">Rhe02_89750</name>
</gene>
<sequence>MAACSPAASAPRTDPSASTPALRTDRDPLTRRFPGLGNFAQAHWQGWPASDPNVIGPTDIMIQALVVLSKEDLATIKGRYIFRPGSPPDAQVKVNEALRPYLPAAADWQSNADFERHVKTEAYAGLVRLDLNTGTVFLHVVSG</sequence>